<keyword evidence="4" id="KW-1185">Reference proteome</keyword>
<comment type="caution">
    <text evidence="3">The sequence shown here is derived from an EMBL/GenBank/DDBJ whole genome shotgun (WGS) entry which is preliminary data.</text>
</comment>
<evidence type="ECO:0000313" key="4">
    <source>
        <dbReference type="Proteomes" id="UP000295341"/>
    </source>
</evidence>
<keyword evidence="2" id="KW-0732">Signal</keyword>
<evidence type="ECO:0000256" key="1">
    <source>
        <dbReference type="SAM" id="MobiDB-lite"/>
    </source>
</evidence>
<protein>
    <submittedName>
        <fullName evidence="3">Uncharacterized protein</fullName>
    </submittedName>
</protein>
<dbReference type="OrthoDB" id="8703271at2"/>
<dbReference type="EMBL" id="SOBT01000012">
    <property type="protein sequence ID" value="TDU24380.1"/>
    <property type="molecule type" value="Genomic_DNA"/>
</dbReference>
<accession>A0A4R7NV54</accession>
<gene>
    <name evidence="3" type="ORF">DFR24_4648</name>
</gene>
<feature type="signal peptide" evidence="2">
    <location>
        <begin position="1"/>
        <end position="21"/>
    </location>
</feature>
<feature type="chain" id="PRO_5030099482" evidence="2">
    <location>
        <begin position="22"/>
        <end position="152"/>
    </location>
</feature>
<reference evidence="3 4" key="1">
    <citation type="submission" date="2019-03" db="EMBL/GenBank/DDBJ databases">
        <title>Genomic Encyclopedia of Type Strains, Phase IV (KMG-IV): sequencing the most valuable type-strain genomes for metagenomic binning, comparative biology and taxonomic classification.</title>
        <authorList>
            <person name="Goeker M."/>
        </authorList>
    </citation>
    <scope>NUCLEOTIDE SEQUENCE [LARGE SCALE GENOMIC DNA]</scope>
    <source>
        <strain evidence="3 4">DSM 26377</strain>
    </source>
</reference>
<proteinExistence type="predicted"/>
<dbReference type="RefSeq" id="WP_133883792.1">
    <property type="nucleotide sequence ID" value="NZ_MWIN01000003.1"/>
</dbReference>
<dbReference type="Proteomes" id="UP000295341">
    <property type="component" value="Unassembled WGS sequence"/>
</dbReference>
<feature type="compositionally biased region" description="Low complexity" evidence="1">
    <location>
        <begin position="61"/>
        <end position="74"/>
    </location>
</feature>
<dbReference type="AlphaFoldDB" id="A0A4R7NV54"/>
<organism evidence="3 4">
    <name type="scientific">Panacagrimonas perspica</name>
    <dbReference type="NCBI Taxonomy" id="381431"/>
    <lineage>
        <taxon>Bacteria</taxon>
        <taxon>Pseudomonadati</taxon>
        <taxon>Pseudomonadota</taxon>
        <taxon>Gammaproteobacteria</taxon>
        <taxon>Nevskiales</taxon>
        <taxon>Nevskiaceae</taxon>
        <taxon>Panacagrimonas</taxon>
    </lineage>
</organism>
<evidence type="ECO:0000313" key="3">
    <source>
        <dbReference type="EMBL" id="TDU24380.1"/>
    </source>
</evidence>
<name>A0A4R7NV54_9GAMM</name>
<feature type="region of interest" description="Disordered" evidence="1">
    <location>
        <begin position="49"/>
        <end position="78"/>
    </location>
</feature>
<evidence type="ECO:0000256" key="2">
    <source>
        <dbReference type="SAM" id="SignalP"/>
    </source>
</evidence>
<sequence length="152" mass="16195">MRRHGPPLAALLTLAAFCASAADLGECVGIKDDAVRLFCYDRVAGRAPPATADSPAPPAVAAPTAAAPAAAAPEPVEPKRIESRIVGSFDGWRQGTRFKLENGQTWESIGTSTFNVRKIEGPQVVLERDFLGQLKMKIDGVGTRVAVRRIDE</sequence>